<organism evidence="3 4">
    <name type="scientific">Nocardia fusca</name>
    <dbReference type="NCBI Taxonomy" id="941183"/>
    <lineage>
        <taxon>Bacteria</taxon>
        <taxon>Bacillati</taxon>
        <taxon>Actinomycetota</taxon>
        <taxon>Actinomycetes</taxon>
        <taxon>Mycobacteriales</taxon>
        <taxon>Nocardiaceae</taxon>
        <taxon>Nocardia</taxon>
    </lineage>
</organism>
<dbReference type="PRINTS" id="PR00081">
    <property type="entry name" value="GDHRDH"/>
</dbReference>
<comment type="similarity">
    <text evidence="1">Belongs to the short-chain dehydrogenases/reductases (SDR) family.</text>
</comment>
<keyword evidence="4" id="KW-1185">Reference proteome</keyword>
<accession>A0ABV3FFD7</accession>
<dbReference type="NCBIfam" id="NF005095">
    <property type="entry name" value="PRK06523.1"/>
    <property type="match status" value="1"/>
</dbReference>
<dbReference type="PANTHER" id="PTHR42760:SF133">
    <property type="entry name" value="3-OXOACYL-[ACYL-CARRIER-PROTEIN] REDUCTASE"/>
    <property type="match status" value="1"/>
</dbReference>
<dbReference type="Proteomes" id="UP001551658">
    <property type="component" value="Unassembled WGS sequence"/>
</dbReference>
<dbReference type="InterPro" id="IPR020904">
    <property type="entry name" value="Sc_DH/Rdtase_CS"/>
</dbReference>
<dbReference type="RefSeq" id="WP_357984261.1">
    <property type="nucleotide sequence ID" value="NZ_JBFAIH010000019.1"/>
</dbReference>
<dbReference type="InterPro" id="IPR002347">
    <property type="entry name" value="SDR_fam"/>
</dbReference>
<dbReference type="PROSITE" id="PS00061">
    <property type="entry name" value="ADH_SHORT"/>
    <property type="match status" value="1"/>
</dbReference>
<dbReference type="SUPFAM" id="SSF51735">
    <property type="entry name" value="NAD(P)-binding Rossmann-fold domains"/>
    <property type="match status" value="1"/>
</dbReference>
<evidence type="ECO:0000256" key="1">
    <source>
        <dbReference type="ARBA" id="ARBA00006484"/>
    </source>
</evidence>
<protein>
    <submittedName>
        <fullName evidence="3">Oxidoreductase</fullName>
    </submittedName>
</protein>
<evidence type="ECO:0000256" key="2">
    <source>
        <dbReference type="ARBA" id="ARBA00023002"/>
    </source>
</evidence>
<dbReference type="PANTHER" id="PTHR42760">
    <property type="entry name" value="SHORT-CHAIN DEHYDROGENASES/REDUCTASES FAMILY MEMBER"/>
    <property type="match status" value="1"/>
</dbReference>
<dbReference type="EMBL" id="JBFAIH010000019">
    <property type="protein sequence ID" value="MEV0366382.1"/>
    <property type="molecule type" value="Genomic_DNA"/>
</dbReference>
<dbReference type="InterPro" id="IPR036291">
    <property type="entry name" value="NAD(P)-bd_dom_sf"/>
</dbReference>
<name>A0ABV3FFD7_9NOCA</name>
<keyword evidence="2" id="KW-0560">Oxidoreductase</keyword>
<dbReference type="Pfam" id="PF13561">
    <property type="entry name" value="adh_short_C2"/>
    <property type="match status" value="1"/>
</dbReference>
<reference evidence="3 4" key="1">
    <citation type="submission" date="2024-06" db="EMBL/GenBank/DDBJ databases">
        <title>The Natural Products Discovery Center: Release of the First 8490 Sequenced Strains for Exploring Actinobacteria Biosynthetic Diversity.</title>
        <authorList>
            <person name="Kalkreuter E."/>
            <person name="Kautsar S.A."/>
            <person name="Yang D."/>
            <person name="Bader C.D."/>
            <person name="Teijaro C.N."/>
            <person name="Fluegel L."/>
            <person name="Davis C.M."/>
            <person name="Simpson J.R."/>
            <person name="Lauterbach L."/>
            <person name="Steele A.D."/>
            <person name="Gui C."/>
            <person name="Meng S."/>
            <person name="Li G."/>
            <person name="Viehrig K."/>
            <person name="Ye F."/>
            <person name="Su P."/>
            <person name="Kiefer A.F."/>
            <person name="Nichols A."/>
            <person name="Cepeda A.J."/>
            <person name="Yan W."/>
            <person name="Fan B."/>
            <person name="Jiang Y."/>
            <person name="Adhikari A."/>
            <person name="Zheng C.-J."/>
            <person name="Schuster L."/>
            <person name="Cowan T.M."/>
            <person name="Smanski M.J."/>
            <person name="Chevrette M.G."/>
            <person name="De Carvalho L.P.S."/>
            <person name="Shen B."/>
        </authorList>
    </citation>
    <scope>NUCLEOTIDE SEQUENCE [LARGE SCALE GENOMIC DNA]</scope>
    <source>
        <strain evidence="3 4">NPDC050671</strain>
    </source>
</reference>
<dbReference type="PRINTS" id="PR00080">
    <property type="entry name" value="SDRFAMILY"/>
</dbReference>
<sequence length="269" mass="27707">MVTFNLESTRESTSNTPTRKRALVTGGTRGAGAAIAERLRAAGADVTVIARRPGEPAHPDLNLVTADLTDARAAGEIADAVLADRTPDILVHVAGGSGAPAGGFAALDDAEWTRELNLNLLAAVRLDRALVPAMIEAGHGAIVHISSIQARMPLWDSTLAYAAAKAALRAYSKGLANQLAPHGIRVNTVSPGGIQTEAADALVRRLADRFDGDTEAARDSLLDGLGGVPLGRFATPNEIADTVAFLVSERGSGILGADIVVDGGTIRTT</sequence>
<evidence type="ECO:0000313" key="4">
    <source>
        <dbReference type="Proteomes" id="UP001551658"/>
    </source>
</evidence>
<dbReference type="Gene3D" id="3.40.50.720">
    <property type="entry name" value="NAD(P)-binding Rossmann-like Domain"/>
    <property type="match status" value="1"/>
</dbReference>
<evidence type="ECO:0000313" key="3">
    <source>
        <dbReference type="EMBL" id="MEV0366382.1"/>
    </source>
</evidence>
<proteinExistence type="inferred from homology"/>
<gene>
    <name evidence="3" type="ORF">AB0H72_27150</name>
</gene>
<comment type="caution">
    <text evidence="3">The sequence shown here is derived from an EMBL/GenBank/DDBJ whole genome shotgun (WGS) entry which is preliminary data.</text>
</comment>